<evidence type="ECO:0000313" key="3">
    <source>
        <dbReference type="Proteomes" id="UP000286100"/>
    </source>
</evidence>
<comment type="caution">
    <text evidence="2">The sequence shown here is derived from an EMBL/GenBank/DDBJ whole genome shotgun (WGS) entry which is preliminary data.</text>
</comment>
<accession>A0A418WJQ2</accession>
<feature type="transmembrane region" description="Helical" evidence="1">
    <location>
        <begin position="12"/>
        <end position="34"/>
    </location>
</feature>
<proteinExistence type="predicted"/>
<gene>
    <name evidence="2" type="ORF">D3876_08165</name>
</gene>
<organism evidence="2 3">
    <name type="scientific">Sphingomonas cavernae</name>
    <dbReference type="NCBI Taxonomy" id="2320861"/>
    <lineage>
        <taxon>Bacteria</taxon>
        <taxon>Pseudomonadati</taxon>
        <taxon>Pseudomonadota</taxon>
        <taxon>Alphaproteobacteria</taxon>
        <taxon>Sphingomonadales</taxon>
        <taxon>Sphingomonadaceae</taxon>
        <taxon>Sphingomonas</taxon>
    </lineage>
</organism>
<protein>
    <submittedName>
        <fullName evidence="2">Uncharacterized protein</fullName>
    </submittedName>
</protein>
<evidence type="ECO:0000256" key="1">
    <source>
        <dbReference type="SAM" id="Phobius"/>
    </source>
</evidence>
<name>A0A418WJQ2_9SPHN</name>
<reference evidence="2 3" key="1">
    <citation type="submission" date="2018-09" db="EMBL/GenBank/DDBJ databases">
        <authorList>
            <person name="Zhu H."/>
        </authorList>
    </citation>
    <scope>NUCLEOTIDE SEQUENCE [LARGE SCALE GENOMIC DNA]</scope>
    <source>
        <strain evidence="2 3">K2R01-6</strain>
    </source>
</reference>
<dbReference type="EMBL" id="QYUM01000003">
    <property type="protein sequence ID" value="RJF90245.1"/>
    <property type="molecule type" value="Genomic_DNA"/>
</dbReference>
<keyword evidence="1" id="KW-0812">Transmembrane</keyword>
<dbReference type="AlphaFoldDB" id="A0A418WJQ2"/>
<keyword evidence="1" id="KW-1133">Transmembrane helix</keyword>
<sequence>MTNVQKKGARSGASWLLLIASATIGWHMIAQGMWHAGEATSLLPHPARSMQGDTSERLRAALTNIFIKCHATRQVDESASHFQAAWCDRVTSG</sequence>
<keyword evidence="1" id="KW-0472">Membrane</keyword>
<evidence type="ECO:0000313" key="2">
    <source>
        <dbReference type="EMBL" id="RJF90245.1"/>
    </source>
</evidence>
<keyword evidence="3" id="KW-1185">Reference proteome</keyword>
<dbReference type="Proteomes" id="UP000286100">
    <property type="component" value="Unassembled WGS sequence"/>
</dbReference>